<feature type="domain" description="SRCR" evidence="11">
    <location>
        <begin position="196"/>
        <end position="243"/>
    </location>
</feature>
<dbReference type="OMA" id="NQICDGA"/>
<keyword evidence="9" id="KW-0472">Membrane</keyword>
<accession>A0A974DM77</accession>
<feature type="disulfide bond" evidence="6">
    <location>
        <begin position="205"/>
        <end position="220"/>
    </location>
</feature>
<dbReference type="FunFam" id="2.40.10.10:FF:000442">
    <property type="match status" value="1"/>
</dbReference>
<dbReference type="InterPro" id="IPR002172">
    <property type="entry name" value="LDrepeatLR_classA_rpt"/>
</dbReference>
<keyword evidence="9" id="KW-1133">Transmembrane helix</keyword>
<dbReference type="GO" id="GO:0006508">
    <property type="term" value="P:proteolysis"/>
    <property type="evidence" value="ECO:0007669"/>
    <property type="project" value="UniProtKB-KW"/>
</dbReference>
<feature type="transmembrane region" description="Helical" evidence="9">
    <location>
        <begin position="63"/>
        <end position="87"/>
    </location>
</feature>
<dbReference type="Pfam" id="PF15494">
    <property type="entry name" value="SRCR_2"/>
    <property type="match status" value="1"/>
</dbReference>
<dbReference type="Pfam" id="PF00089">
    <property type="entry name" value="Trypsin"/>
    <property type="match status" value="1"/>
</dbReference>
<dbReference type="InterPro" id="IPR001254">
    <property type="entry name" value="Trypsin_dom"/>
</dbReference>
<dbReference type="PROSITE" id="PS01209">
    <property type="entry name" value="LDLRA_1"/>
    <property type="match status" value="2"/>
</dbReference>
<dbReference type="InterPro" id="IPR001190">
    <property type="entry name" value="SRCR"/>
</dbReference>
<evidence type="ECO:0000313" key="12">
    <source>
        <dbReference type="EMBL" id="OCT93735.1"/>
    </source>
</evidence>
<comment type="caution">
    <text evidence="7">Lacks conserved residue(s) required for the propagation of feature annotation.</text>
</comment>
<evidence type="ECO:0000259" key="10">
    <source>
        <dbReference type="PROSITE" id="PS50240"/>
    </source>
</evidence>
<dbReference type="PROSITE" id="PS00135">
    <property type="entry name" value="TRYPSIN_SER"/>
    <property type="match status" value="1"/>
</dbReference>
<dbReference type="Gene3D" id="3.10.250.10">
    <property type="entry name" value="SRCR-like domain"/>
    <property type="match status" value="1"/>
</dbReference>
<dbReference type="PROSITE" id="PS50240">
    <property type="entry name" value="TRYPSIN_DOM"/>
    <property type="match status" value="1"/>
</dbReference>
<evidence type="ECO:0000256" key="1">
    <source>
        <dbReference type="ARBA" id="ARBA00022670"/>
    </source>
</evidence>
<dbReference type="SUPFAM" id="SSF50494">
    <property type="entry name" value="Trypsin-like serine proteases"/>
    <property type="match status" value="1"/>
</dbReference>
<dbReference type="PROSITE" id="PS50068">
    <property type="entry name" value="LDLRA_2"/>
    <property type="match status" value="3"/>
</dbReference>
<evidence type="ECO:0000256" key="7">
    <source>
        <dbReference type="PROSITE-ProRule" id="PRU00196"/>
    </source>
</evidence>
<dbReference type="EMBL" id="CM004468">
    <property type="protein sequence ID" value="OCT93735.1"/>
    <property type="molecule type" value="Genomic_DNA"/>
</dbReference>
<proteinExistence type="predicted"/>
<keyword evidence="2 8" id="KW-0378">Hydrolase</keyword>
<dbReference type="InterPro" id="IPR018114">
    <property type="entry name" value="TRYPSIN_HIS"/>
</dbReference>
<evidence type="ECO:0000256" key="4">
    <source>
        <dbReference type="ARBA" id="ARBA00023157"/>
    </source>
</evidence>
<evidence type="ECO:0000313" key="13">
    <source>
        <dbReference type="Proteomes" id="UP000694892"/>
    </source>
</evidence>
<dbReference type="Gene3D" id="4.10.400.10">
    <property type="entry name" value="Low-density Lipoprotein Receptor"/>
    <property type="match status" value="3"/>
</dbReference>
<dbReference type="GO" id="GO:0016020">
    <property type="term" value="C:membrane"/>
    <property type="evidence" value="ECO:0007669"/>
    <property type="project" value="InterPro"/>
</dbReference>
<dbReference type="PROSITE" id="PS00134">
    <property type="entry name" value="TRYPSIN_HIS"/>
    <property type="match status" value="1"/>
</dbReference>
<dbReference type="CDD" id="cd00190">
    <property type="entry name" value="Tryp_SPc"/>
    <property type="match status" value="1"/>
</dbReference>
<dbReference type="InterPro" id="IPR033116">
    <property type="entry name" value="TRYPSIN_SER"/>
</dbReference>
<dbReference type="Proteomes" id="UP000694892">
    <property type="component" value="Chromosome 2L"/>
</dbReference>
<evidence type="ECO:0000256" key="2">
    <source>
        <dbReference type="ARBA" id="ARBA00022801"/>
    </source>
</evidence>
<dbReference type="PANTHER" id="PTHR24252">
    <property type="entry name" value="ACROSIN-RELATED"/>
    <property type="match status" value="1"/>
</dbReference>
<keyword evidence="4 6" id="KW-1015">Disulfide bond</keyword>
<keyword evidence="9" id="KW-0812">Transmembrane</keyword>
<dbReference type="InterPro" id="IPR023415">
    <property type="entry name" value="LDLR_class-A_CS"/>
</dbReference>
<evidence type="ECO:0000259" key="11">
    <source>
        <dbReference type="PROSITE" id="PS50287"/>
    </source>
</evidence>
<dbReference type="SUPFAM" id="SSF56487">
    <property type="entry name" value="SRCR-like"/>
    <property type="match status" value="1"/>
</dbReference>
<evidence type="ECO:0008006" key="14">
    <source>
        <dbReference type="Google" id="ProtNLM"/>
    </source>
</evidence>
<dbReference type="Gene3D" id="2.40.10.10">
    <property type="entry name" value="Trypsin-like serine proteases"/>
    <property type="match status" value="1"/>
</dbReference>
<dbReference type="GO" id="GO:0004252">
    <property type="term" value="F:serine-type endopeptidase activity"/>
    <property type="evidence" value="ECO:0007669"/>
    <property type="project" value="InterPro"/>
</dbReference>
<protein>
    <recommendedName>
        <fullName evidence="14">Peptidase S1 domain-containing protein</fullName>
    </recommendedName>
</protein>
<gene>
    <name evidence="12" type="ORF">XELAEV_18011403mg</name>
</gene>
<dbReference type="InterPro" id="IPR043504">
    <property type="entry name" value="Peptidase_S1_PA_chymotrypsin"/>
</dbReference>
<dbReference type="InterPro" id="IPR036055">
    <property type="entry name" value="LDL_receptor-like_sf"/>
</dbReference>
<dbReference type="InterPro" id="IPR036772">
    <property type="entry name" value="SRCR-like_dom_sf"/>
</dbReference>
<dbReference type="SMART" id="SM00192">
    <property type="entry name" value="LDLa"/>
    <property type="match status" value="3"/>
</dbReference>
<dbReference type="PROSITE" id="PS50287">
    <property type="entry name" value="SRCR_2"/>
    <property type="match status" value="1"/>
</dbReference>
<feature type="disulfide bond" evidence="6">
    <location>
        <begin position="162"/>
        <end position="177"/>
    </location>
</feature>
<dbReference type="SUPFAM" id="SSF57424">
    <property type="entry name" value="LDL receptor-like module"/>
    <property type="match status" value="3"/>
</dbReference>
<evidence type="ECO:0000256" key="9">
    <source>
        <dbReference type="SAM" id="Phobius"/>
    </source>
</evidence>
<dbReference type="PANTHER" id="PTHR24252:SF29">
    <property type="entry name" value="TRANSMEMBRANE PROTEASE SERINE 2 ISOFORM X2"/>
    <property type="match status" value="1"/>
</dbReference>
<dbReference type="CDD" id="cd00112">
    <property type="entry name" value="LDLa"/>
    <property type="match status" value="2"/>
</dbReference>
<evidence type="ECO:0000256" key="3">
    <source>
        <dbReference type="ARBA" id="ARBA00022825"/>
    </source>
</evidence>
<dbReference type="SMART" id="SM00020">
    <property type="entry name" value="Tryp_SPc"/>
    <property type="match status" value="1"/>
</dbReference>
<feature type="domain" description="Peptidase S1" evidence="10">
    <location>
        <begin position="310"/>
        <end position="544"/>
    </location>
</feature>
<dbReference type="InterPro" id="IPR009003">
    <property type="entry name" value="Peptidase_S1_PA"/>
</dbReference>
<keyword evidence="1 8" id="KW-0645">Protease</keyword>
<dbReference type="PRINTS" id="PR00722">
    <property type="entry name" value="CHYMOTRYPSIN"/>
</dbReference>
<name>A0A974DM77_XENLA</name>
<evidence type="ECO:0000256" key="6">
    <source>
        <dbReference type="PROSITE-ProRule" id="PRU00124"/>
    </source>
</evidence>
<reference evidence="13" key="1">
    <citation type="journal article" date="2016" name="Nature">
        <title>Genome evolution in the allotetraploid frog Xenopus laevis.</title>
        <authorList>
            <person name="Session A.M."/>
            <person name="Uno Y."/>
            <person name="Kwon T."/>
            <person name="Chapman J.A."/>
            <person name="Toyoda A."/>
            <person name="Takahashi S."/>
            <person name="Fukui A."/>
            <person name="Hikosaka A."/>
            <person name="Suzuki A."/>
            <person name="Kondo M."/>
            <person name="van Heeringen S.J."/>
            <person name="Quigley I."/>
            <person name="Heinz S."/>
            <person name="Ogino H."/>
            <person name="Ochi H."/>
            <person name="Hellsten U."/>
            <person name="Lyons J.B."/>
            <person name="Simakov O."/>
            <person name="Putnam N."/>
            <person name="Stites J."/>
            <person name="Kuroki Y."/>
            <person name="Tanaka T."/>
            <person name="Michiue T."/>
            <person name="Watanabe M."/>
            <person name="Bogdanovic O."/>
            <person name="Lister R."/>
            <person name="Georgiou G."/>
            <person name="Paranjpe S.S."/>
            <person name="van Kruijsbergen I."/>
            <person name="Shu S."/>
            <person name="Carlson J."/>
            <person name="Kinoshita T."/>
            <person name="Ohta Y."/>
            <person name="Mawaribuchi S."/>
            <person name="Jenkins J."/>
            <person name="Grimwood J."/>
            <person name="Schmutz J."/>
            <person name="Mitros T."/>
            <person name="Mozaffari S.V."/>
            <person name="Suzuki Y."/>
            <person name="Haramoto Y."/>
            <person name="Yamamoto T.S."/>
            <person name="Takagi C."/>
            <person name="Heald R."/>
            <person name="Miller K."/>
            <person name="Haudenschild C."/>
            <person name="Kitzman J."/>
            <person name="Nakayama T."/>
            <person name="Izutsu Y."/>
            <person name="Robert J."/>
            <person name="Fortriede J."/>
            <person name="Burns K."/>
            <person name="Lotay V."/>
            <person name="Karimi K."/>
            <person name="Yasuoka Y."/>
            <person name="Dichmann D.S."/>
            <person name="Flajnik M.F."/>
            <person name="Houston D.W."/>
            <person name="Shendure J."/>
            <person name="DuPasquier L."/>
            <person name="Vize P.D."/>
            <person name="Zorn A.M."/>
            <person name="Ito M."/>
            <person name="Marcotte E.M."/>
            <person name="Wallingford J.B."/>
            <person name="Ito Y."/>
            <person name="Asashima M."/>
            <person name="Ueno N."/>
            <person name="Matsuda Y."/>
            <person name="Veenstra G.J."/>
            <person name="Fujiyama A."/>
            <person name="Harland R.M."/>
            <person name="Taira M."/>
            <person name="Rokhsar D.S."/>
        </authorList>
    </citation>
    <scope>NUCLEOTIDE SEQUENCE [LARGE SCALE GENOMIC DNA]</scope>
    <source>
        <strain evidence="13">J</strain>
    </source>
</reference>
<evidence type="ECO:0000256" key="8">
    <source>
        <dbReference type="RuleBase" id="RU363034"/>
    </source>
</evidence>
<keyword evidence="5" id="KW-0325">Glycoprotein</keyword>
<dbReference type="AlphaFoldDB" id="A0A974DM77"/>
<keyword evidence="3 8" id="KW-0720">Serine protease</keyword>
<dbReference type="InterPro" id="IPR001314">
    <property type="entry name" value="Peptidase_S1A"/>
</dbReference>
<sequence length="594" mass="64594">MDVTVIQPNKNNYEQPVPPVYESVLYTIPVEPAPPPYSAQANAGQIGAAPPRRSPPWSRGKKICVISIIVAIKLLVIVAAVLIWYFVSRSLIILNSPNCQTSCSLSLSCISANQICDGAQDCPYGDDEENCEPTGPLIFPTLPTCQIYCNSSYTCISANQICDGAQDCIYGDDEENCGPLIFPTLPICQMYCYYSYACISANQICDGVQDCIYGDDEENCAWLPVCSDYWTDDYGRLACQDIGYNRSSYYRSDSLQSPYAHNGFFRLNNGSQTRQFNASLHYSSSCLSGQVVSLRCISCGEPYNSAVSLIVGGTNAALGNWPWQVSLRYKTGALCGGSIISPKWIVTAAHCVYGGSTGSASGWRVFAGVLTLPSSCGANCYSVKRIIPHPGYNASNHDNDIALMKLNNEITFGYNTQPVCLPNAGMFWKAGTQCWISGWGSTSQGGKISPTMKNAAVQLISLKVCNQPNVYSGSITSSMICAGNLSGGVDACQGDSGGPLVTKTNGTWWLVGDTSWGYGCAQANKPGVYGNMTTFLHWIYLQMRVRHNDFYTLEPTQAASVRILKTNILLIIALKLISDPHDFILMNELENLRQ</sequence>
<organism evidence="12 13">
    <name type="scientific">Xenopus laevis</name>
    <name type="common">African clawed frog</name>
    <dbReference type="NCBI Taxonomy" id="8355"/>
    <lineage>
        <taxon>Eukaryota</taxon>
        <taxon>Metazoa</taxon>
        <taxon>Chordata</taxon>
        <taxon>Craniata</taxon>
        <taxon>Vertebrata</taxon>
        <taxon>Euteleostomi</taxon>
        <taxon>Amphibia</taxon>
        <taxon>Batrachia</taxon>
        <taxon>Anura</taxon>
        <taxon>Pipoidea</taxon>
        <taxon>Pipidae</taxon>
        <taxon>Xenopodinae</taxon>
        <taxon>Xenopus</taxon>
        <taxon>Xenopus</taxon>
    </lineage>
</organism>
<evidence type="ECO:0000256" key="5">
    <source>
        <dbReference type="ARBA" id="ARBA00023180"/>
    </source>
</evidence>
<feature type="disulfide bond" evidence="6">
    <location>
        <begin position="116"/>
        <end position="131"/>
    </location>
</feature>